<keyword evidence="3" id="KW-1185">Reference proteome</keyword>
<protein>
    <submittedName>
        <fullName evidence="2">Helix-turn-helix transcriptional regulator</fullName>
    </submittedName>
</protein>
<dbReference type="InterPro" id="IPR041413">
    <property type="entry name" value="MLTR_LBD"/>
</dbReference>
<dbReference type="PANTHER" id="PTHR35010:SF2">
    <property type="entry name" value="BLL4672 PROTEIN"/>
    <property type="match status" value="1"/>
</dbReference>
<proteinExistence type="predicted"/>
<reference evidence="3" key="1">
    <citation type="journal article" date="2019" name="Int. J. Syst. Evol. Microbiol.">
        <title>The Global Catalogue of Microorganisms (GCM) 10K type strain sequencing project: providing services to taxonomists for standard genome sequencing and annotation.</title>
        <authorList>
            <consortium name="The Broad Institute Genomics Platform"/>
            <consortium name="The Broad Institute Genome Sequencing Center for Infectious Disease"/>
            <person name="Wu L."/>
            <person name="Ma J."/>
        </authorList>
    </citation>
    <scope>NUCLEOTIDE SEQUENCE [LARGE SCALE GENOMIC DNA]</scope>
    <source>
        <strain evidence="3">JCM 17442</strain>
    </source>
</reference>
<sequence>MTQDRRALGAFLRSRRDAISPASAGIEPFPGARRVPGLRKEELAVAAGLSPDYYSRVEQGRQATVSREVLDALARALRLDDVERAHLHDLADPVESRGVRRADGHEAAQRADPGLLRVMDALGHLPVLLLGRRGDVLAVNPLVGAVLGTTLSAGSSFLGWLFLDPVARERIVNWEVFAQASVGALRRESGRHPGDARLRRLVAEVSAADDDVARWWDDQGVRDYASVAKRIRHPALGDLEFGIEIVTGPADPEQRLVVYTVEAGSETARTLPILASWEADGQPAPVLGGREPAGPA</sequence>
<dbReference type="PANTHER" id="PTHR35010">
    <property type="entry name" value="BLL4672 PROTEIN-RELATED"/>
    <property type="match status" value="1"/>
</dbReference>
<gene>
    <name evidence="2" type="ORF">GCM10022256_01340</name>
</gene>
<dbReference type="Proteomes" id="UP001501594">
    <property type="component" value="Unassembled WGS sequence"/>
</dbReference>
<comment type="caution">
    <text evidence="2">The sequence shown here is derived from an EMBL/GenBank/DDBJ whole genome shotgun (WGS) entry which is preliminary data.</text>
</comment>
<name>A0ABP8DXA8_9MICO</name>
<evidence type="ECO:0000313" key="2">
    <source>
        <dbReference type="EMBL" id="GAA4264522.1"/>
    </source>
</evidence>
<dbReference type="RefSeq" id="WP_344793115.1">
    <property type="nucleotide sequence ID" value="NZ_BAABAU010000001.1"/>
</dbReference>
<organism evidence="2 3">
    <name type="scientific">Frondihabitans peucedani</name>
    <dbReference type="NCBI Taxonomy" id="598626"/>
    <lineage>
        <taxon>Bacteria</taxon>
        <taxon>Bacillati</taxon>
        <taxon>Actinomycetota</taxon>
        <taxon>Actinomycetes</taxon>
        <taxon>Micrococcales</taxon>
        <taxon>Microbacteriaceae</taxon>
        <taxon>Frondihabitans</taxon>
    </lineage>
</organism>
<dbReference type="EMBL" id="BAABAU010000001">
    <property type="protein sequence ID" value="GAA4264522.1"/>
    <property type="molecule type" value="Genomic_DNA"/>
</dbReference>
<dbReference type="SMART" id="SM00530">
    <property type="entry name" value="HTH_XRE"/>
    <property type="match status" value="1"/>
</dbReference>
<accession>A0ABP8DXA8</accession>
<dbReference type="Gene3D" id="3.30.450.180">
    <property type="match status" value="1"/>
</dbReference>
<feature type="domain" description="HTH cro/C1-type" evidence="1">
    <location>
        <begin position="37"/>
        <end position="84"/>
    </location>
</feature>
<dbReference type="Gene3D" id="1.10.260.40">
    <property type="entry name" value="lambda repressor-like DNA-binding domains"/>
    <property type="match status" value="1"/>
</dbReference>
<dbReference type="CDD" id="cd00093">
    <property type="entry name" value="HTH_XRE"/>
    <property type="match status" value="1"/>
</dbReference>
<evidence type="ECO:0000313" key="3">
    <source>
        <dbReference type="Proteomes" id="UP001501594"/>
    </source>
</evidence>
<dbReference type="InterPro" id="IPR010982">
    <property type="entry name" value="Lambda_DNA-bd_dom_sf"/>
</dbReference>
<dbReference type="InterPro" id="IPR001387">
    <property type="entry name" value="Cro/C1-type_HTH"/>
</dbReference>
<dbReference type="SUPFAM" id="SSF47413">
    <property type="entry name" value="lambda repressor-like DNA-binding domains"/>
    <property type="match status" value="1"/>
</dbReference>
<dbReference type="Pfam" id="PF13560">
    <property type="entry name" value="HTH_31"/>
    <property type="match status" value="1"/>
</dbReference>
<dbReference type="PROSITE" id="PS50943">
    <property type="entry name" value="HTH_CROC1"/>
    <property type="match status" value="1"/>
</dbReference>
<dbReference type="Pfam" id="PF17765">
    <property type="entry name" value="MLTR_LBD"/>
    <property type="match status" value="1"/>
</dbReference>
<evidence type="ECO:0000259" key="1">
    <source>
        <dbReference type="PROSITE" id="PS50943"/>
    </source>
</evidence>